<dbReference type="Proteomes" id="UP000184322">
    <property type="component" value="Chromosome"/>
</dbReference>
<dbReference type="CDD" id="cd18808">
    <property type="entry name" value="SF1_C_Upf1"/>
    <property type="match status" value="1"/>
</dbReference>
<dbReference type="OrthoDB" id="9757917at2"/>
<feature type="domain" description="DNA2/NAM7 helicase-like C-terminal" evidence="2">
    <location>
        <begin position="754"/>
        <end position="925"/>
    </location>
</feature>
<dbReference type="Gene3D" id="3.40.50.300">
    <property type="entry name" value="P-loop containing nucleotide triphosphate hydrolases"/>
    <property type="match status" value="2"/>
</dbReference>
<dbReference type="InterPro" id="IPR041677">
    <property type="entry name" value="DNA2/NAM7_AAA_11"/>
</dbReference>
<dbReference type="STRING" id="48003.BLA55_03390"/>
<dbReference type="Pfam" id="PF13087">
    <property type="entry name" value="AAA_12"/>
    <property type="match status" value="1"/>
</dbReference>
<dbReference type="PANTHER" id="PTHR10887:SF495">
    <property type="entry name" value="HELICASE SENATAXIN ISOFORM X1-RELATED"/>
    <property type="match status" value="1"/>
</dbReference>
<dbReference type="InterPro" id="IPR027417">
    <property type="entry name" value="P-loop_NTPase"/>
</dbReference>
<dbReference type="SUPFAM" id="SSF52540">
    <property type="entry name" value="P-loop containing nucleoside triphosphate hydrolases"/>
    <property type="match status" value="1"/>
</dbReference>
<reference evidence="4" key="1">
    <citation type="submission" date="2016-10" db="EMBL/GenBank/DDBJ databases">
        <authorList>
            <person name="Beylefeld A."/>
            <person name="Abolnik C."/>
        </authorList>
    </citation>
    <scope>NUCLEOTIDE SEQUENCE [LARGE SCALE GENOMIC DNA]</scope>
    <source>
        <strain evidence="4">B359_6</strain>
    </source>
</reference>
<dbReference type="EMBL" id="CP017813">
    <property type="protein sequence ID" value="APJ38678.1"/>
    <property type="molecule type" value="Genomic_DNA"/>
</dbReference>
<dbReference type="InterPro" id="IPR047187">
    <property type="entry name" value="SF1_C_Upf1"/>
</dbReference>
<organism evidence="3 4">
    <name type="scientific">Mycoplasmopsis pullorum</name>
    <dbReference type="NCBI Taxonomy" id="48003"/>
    <lineage>
        <taxon>Bacteria</taxon>
        <taxon>Bacillati</taxon>
        <taxon>Mycoplasmatota</taxon>
        <taxon>Mycoplasmoidales</taxon>
        <taxon>Metamycoplasmataceae</taxon>
        <taxon>Mycoplasmopsis</taxon>
    </lineage>
</organism>
<proteinExistence type="predicted"/>
<dbReference type="GO" id="GO:0004386">
    <property type="term" value="F:helicase activity"/>
    <property type="evidence" value="ECO:0007669"/>
    <property type="project" value="InterPro"/>
</dbReference>
<evidence type="ECO:0000259" key="2">
    <source>
        <dbReference type="Pfam" id="PF13087"/>
    </source>
</evidence>
<dbReference type="InterPro" id="IPR041679">
    <property type="entry name" value="DNA2/NAM7-like_C"/>
</dbReference>
<accession>A0A1L4FSV2</accession>
<gene>
    <name evidence="3" type="ORF">BLA55_03390</name>
</gene>
<evidence type="ECO:0000313" key="3">
    <source>
        <dbReference type="EMBL" id="APJ38678.1"/>
    </source>
</evidence>
<dbReference type="AlphaFoldDB" id="A0A1L4FSV2"/>
<dbReference type="Pfam" id="PF13086">
    <property type="entry name" value="AAA_11"/>
    <property type="match status" value="1"/>
</dbReference>
<dbReference type="KEGG" id="mpul:BLA55_03390"/>
<name>A0A1L4FSV2_9BACT</name>
<sequence length="1081" mass="125625">MALFKKTQNLINIDAKYQKLLNNLLDIQSKGDNAIFYHTSKINQDLLKILPKKEVKNIFNSKDFEYELESPEERNATIKASDCQNLDTLLKWSQETNTKITKKDLNLLKSDFDSNIESFVEKINNKNSSFYKEWKEHINRIQEIYTETGMWPLFIGSCFIKYSNGADFSFYAPLLLKPINVSIRRNKVVFSSRENSVIFNEKLLYALNKVTNNALPNLESFDNNSLKDAVDKTLETFKKEAKNLNFDDDIEFIAPLKEYIKNSEQEIFSTLEIKPGVALIVCHPLGNTLREALYNLIISKKIDNLIQNDYLVNHEHQVINDVVEKSKLIRIMSTDLTQEKAIVGSLSNSAVIVGPPGTGKSQTIANILVNILENNKRALFISQKKVALDVVLKRLGKYSNLVFQFFESNKSTKYEKTYFYKPLYEFYNQIRSVNDNVLIPKNEEKFFKTIETNYFEAKQDLISSPKKDLRAYFRIKKAGDIERHLEDIKLFYSLFENNFNTRNELKTYAQIYDSKNPIKKKHLSQRLNQHDNQWYKSLTPLKYSKEFRVKCRKAKAIKNLFKGNLSNFDLKDFITIGSIINFNTLRKFDLLENEYRDFIDNKNNQNTTPEQLENMSKRVSLTARKKLEAYKQNESNNVVVNTFLGKISRAETTPSLFVNKYKDLLKEIYNIFVGTPEILANFIDFEKDHFDYIIFDESSQIFLEKALPFVSLADKVIIAGDTQQMQPTNWFNKRDNEIEDEYSVDKVVSILDWALQNNLPKFFLEMNYRSNASELILFSSKEFYESRLKGLDYFNASDLDSILVYNTKGTWKDNKNDVEAKKVIELAKKYLVENKSMIILTFNRKQQDYIRSLIAKSEPKLFEKLEDGILLRNLENIQGDEADIVIVSIGYTSDAKLSSTYIGTGNGRNALNVAITRAKDKLIVVKSINNENVIPNNNINLVTFKEWLKFLDLSTTAKKNYTILELEKQDQKKKSYFEIEVIDWIKAQDFANRIEIVPNYAIGSYPIDLAILDKKTQNFLVGISLDDTANSESFEDMLDQKKKNDFIRSKNYPIVRISNFKFESENNTYLNKLKLAIDSKK</sequence>
<dbReference type="RefSeq" id="WP_073372683.1">
    <property type="nucleotide sequence ID" value="NZ_CP017813.1"/>
</dbReference>
<dbReference type="PANTHER" id="PTHR10887">
    <property type="entry name" value="DNA2/NAM7 HELICASE FAMILY"/>
    <property type="match status" value="1"/>
</dbReference>
<evidence type="ECO:0000313" key="4">
    <source>
        <dbReference type="Proteomes" id="UP000184322"/>
    </source>
</evidence>
<protein>
    <submittedName>
        <fullName evidence="3">Uncharacterized protein</fullName>
    </submittedName>
</protein>
<evidence type="ECO:0000259" key="1">
    <source>
        <dbReference type="Pfam" id="PF13086"/>
    </source>
</evidence>
<keyword evidence="4" id="KW-1185">Reference proteome</keyword>
<dbReference type="InterPro" id="IPR045055">
    <property type="entry name" value="DNA2/NAM7-like"/>
</dbReference>
<feature type="domain" description="DNA2/NAM7 helicase helicase" evidence="1">
    <location>
        <begin position="336"/>
        <end position="728"/>
    </location>
</feature>